<organism evidence="1 2">
    <name type="scientific">Paenibacillus hodogayensis</name>
    <dbReference type="NCBI Taxonomy" id="279208"/>
    <lineage>
        <taxon>Bacteria</taxon>
        <taxon>Bacillati</taxon>
        <taxon>Bacillota</taxon>
        <taxon>Bacilli</taxon>
        <taxon>Bacillales</taxon>
        <taxon>Paenibacillaceae</taxon>
        <taxon>Paenibacillus</taxon>
    </lineage>
</organism>
<proteinExistence type="predicted"/>
<accession>A0ABV5W0S5</accession>
<keyword evidence="2" id="KW-1185">Reference proteome</keyword>
<dbReference type="InterPro" id="IPR011466">
    <property type="entry name" value="DUF1572"/>
</dbReference>
<evidence type="ECO:0000313" key="1">
    <source>
        <dbReference type="EMBL" id="MFB9754149.1"/>
    </source>
</evidence>
<dbReference type="InterPro" id="IPR034660">
    <property type="entry name" value="DinB/YfiT-like"/>
</dbReference>
<comment type="caution">
    <text evidence="1">The sequence shown here is derived from an EMBL/GenBank/DDBJ whole genome shotgun (WGS) entry which is preliminary data.</text>
</comment>
<protein>
    <submittedName>
        <fullName evidence="1">DUF1572 family protein</fullName>
    </submittedName>
</protein>
<dbReference type="Proteomes" id="UP001589619">
    <property type="component" value="Unassembled WGS sequence"/>
</dbReference>
<dbReference type="Pfam" id="PF07609">
    <property type="entry name" value="DUF1572"/>
    <property type="match status" value="1"/>
</dbReference>
<name>A0ABV5W0S5_9BACL</name>
<dbReference type="RefSeq" id="WP_344914258.1">
    <property type="nucleotide sequence ID" value="NZ_BAAAYO010000013.1"/>
</dbReference>
<gene>
    <name evidence="1" type="ORF">ACFFNY_21485</name>
</gene>
<dbReference type="SUPFAM" id="SSF109854">
    <property type="entry name" value="DinB/YfiT-like putative metalloenzymes"/>
    <property type="match status" value="1"/>
</dbReference>
<dbReference type="EMBL" id="JBHMAG010000014">
    <property type="protein sequence ID" value="MFB9754149.1"/>
    <property type="molecule type" value="Genomic_DNA"/>
</dbReference>
<reference evidence="1 2" key="1">
    <citation type="submission" date="2024-09" db="EMBL/GenBank/DDBJ databases">
        <authorList>
            <person name="Sun Q."/>
            <person name="Mori K."/>
        </authorList>
    </citation>
    <scope>NUCLEOTIDE SEQUENCE [LARGE SCALE GENOMIC DNA]</scope>
    <source>
        <strain evidence="1 2">JCM 12520</strain>
    </source>
</reference>
<evidence type="ECO:0000313" key="2">
    <source>
        <dbReference type="Proteomes" id="UP001589619"/>
    </source>
</evidence>
<dbReference type="Gene3D" id="1.20.120.450">
    <property type="entry name" value="dinb family like domain"/>
    <property type="match status" value="1"/>
</dbReference>
<sequence>MDVSLLLLDSMLGKFRAEKKWVLQALGQLSDEDIVWAPTPESNSIANLIAHIRGTVHQRIETIFKGVPDIRDRQSEFERGLYLSNEQATNLSGEAFDIVIQYLEHLKGQPALLLTQPYLDKASLTHSAVNNQTTVLNLMIQMVREVHNHTGQIMYIAKMRKGQLQWKYD</sequence>